<gene>
    <name evidence="1" type="ORF">UY92_C0010G0025</name>
</gene>
<dbReference type="Proteomes" id="UP000033870">
    <property type="component" value="Unassembled WGS sequence"/>
</dbReference>
<dbReference type="AlphaFoldDB" id="A0A0G2B9J4"/>
<dbReference type="EMBL" id="LCRX01000010">
    <property type="protein sequence ID" value="KKW42109.1"/>
    <property type="molecule type" value="Genomic_DNA"/>
</dbReference>
<proteinExistence type="predicted"/>
<name>A0A0G2B9J4_9BACT</name>
<protein>
    <submittedName>
        <fullName evidence="1">Uncharacterized protein</fullName>
    </submittedName>
</protein>
<evidence type="ECO:0000313" key="1">
    <source>
        <dbReference type="EMBL" id="KKW42109.1"/>
    </source>
</evidence>
<reference evidence="1 2" key="1">
    <citation type="journal article" date="2015" name="Nature">
        <title>rRNA introns, odd ribosomes, and small enigmatic genomes across a large radiation of phyla.</title>
        <authorList>
            <person name="Brown C.T."/>
            <person name="Hug L.A."/>
            <person name="Thomas B.C."/>
            <person name="Sharon I."/>
            <person name="Castelle C.J."/>
            <person name="Singh A."/>
            <person name="Wilkins M.J."/>
            <person name="Williams K.H."/>
            <person name="Banfield J.F."/>
        </authorList>
    </citation>
    <scope>NUCLEOTIDE SEQUENCE [LARGE SCALE GENOMIC DNA]</scope>
</reference>
<accession>A0A0G2B9J4</accession>
<organism evidence="1 2">
    <name type="scientific">Candidatus Magasanikbacteria bacterium GW2011_GWA2_56_11</name>
    <dbReference type="NCBI Taxonomy" id="1619044"/>
    <lineage>
        <taxon>Bacteria</taxon>
        <taxon>Candidatus Magasanikiibacteriota</taxon>
    </lineage>
</organism>
<evidence type="ECO:0000313" key="2">
    <source>
        <dbReference type="Proteomes" id="UP000033870"/>
    </source>
</evidence>
<sequence length="164" mass="18551">MPNVAQLMDHYIIQQMIRQKQYPVIKVEIPRIRAAPPARTQILHRYAPNRKTKKKVIQFHAPSHQPARPRFAPVIGQNLGRRDFFGCRTEAFESAPDPGRLGLDKALDCGAGDAARYCDGNAAHAHANRQIPRPTPNAYLVRYVQPGDLPAFFNWGFVRQTDSI</sequence>
<comment type="caution">
    <text evidence="1">The sequence shown here is derived from an EMBL/GenBank/DDBJ whole genome shotgun (WGS) entry which is preliminary data.</text>
</comment>